<name>A0A4Y2LU07_ARAVE</name>
<keyword evidence="3" id="KW-1185">Reference proteome</keyword>
<dbReference type="Proteomes" id="UP000499080">
    <property type="component" value="Unassembled WGS sequence"/>
</dbReference>
<proteinExistence type="predicted"/>
<gene>
    <name evidence="2" type="ORF">AVEN_121078_1</name>
</gene>
<reference evidence="2 3" key="1">
    <citation type="journal article" date="2019" name="Sci. Rep.">
        <title>Orb-weaving spider Araneus ventricosus genome elucidates the spidroin gene catalogue.</title>
        <authorList>
            <person name="Kono N."/>
            <person name="Nakamura H."/>
            <person name="Ohtoshi R."/>
            <person name="Moran D.A.P."/>
            <person name="Shinohara A."/>
            <person name="Yoshida Y."/>
            <person name="Fujiwara M."/>
            <person name="Mori M."/>
            <person name="Tomita M."/>
            <person name="Arakawa K."/>
        </authorList>
    </citation>
    <scope>NUCLEOTIDE SEQUENCE [LARGE SCALE GENOMIC DNA]</scope>
</reference>
<feature type="region of interest" description="Disordered" evidence="1">
    <location>
        <begin position="18"/>
        <end position="58"/>
    </location>
</feature>
<accession>A0A4Y2LU07</accession>
<evidence type="ECO:0000256" key="1">
    <source>
        <dbReference type="SAM" id="MobiDB-lite"/>
    </source>
</evidence>
<evidence type="ECO:0000313" key="2">
    <source>
        <dbReference type="EMBL" id="GBN17580.1"/>
    </source>
</evidence>
<evidence type="ECO:0000313" key="3">
    <source>
        <dbReference type="Proteomes" id="UP000499080"/>
    </source>
</evidence>
<protein>
    <submittedName>
        <fullName evidence="2">Uncharacterized protein</fullName>
    </submittedName>
</protein>
<dbReference type="AlphaFoldDB" id="A0A4Y2LU07"/>
<sequence length="88" mass="10779">MSLEDLYYNLRRREQRSNESFDETLQRRSARNEADRLRRARIRSDKLSQRRANRVHSQIEENVQEHRYGNMSEVSEFCGALYWKNELE</sequence>
<feature type="compositionally biased region" description="Basic and acidic residues" evidence="1">
    <location>
        <begin position="18"/>
        <end position="48"/>
    </location>
</feature>
<comment type="caution">
    <text evidence="2">The sequence shown here is derived from an EMBL/GenBank/DDBJ whole genome shotgun (WGS) entry which is preliminary data.</text>
</comment>
<organism evidence="2 3">
    <name type="scientific">Araneus ventricosus</name>
    <name type="common">Orbweaver spider</name>
    <name type="synonym">Epeira ventricosa</name>
    <dbReference type="NCBI Taxonomy" id="182803"/>
    <lineage>
        <taxon>Eukaryota</taxon>
        <taxon>Metazoa</taxon>
        <taxon>Ecdysozoa</taxon>
        <taxon>Arthropoda</taxon>
        <taxon>Chelicerata</taxon>
        <taxon>Arachnida</taxon>
        <taxon>Araneae</taxon>
        <taxon>Araneomorphae</taxon>
        <taxon>Entelegynae</taxon>
        <taxon>Araneoidea</taxon>
        <taxon>Araneidae</taxon>
        <taxon>Araneus</taxon>
    </lineage>
</organism>
<dbReference type="EMBL" id="BGPR01006275">
    <property type="protein sequence ID" value="GBN17580.1"/>
    <property type="molecule type" value="Genomic_DNA"/>
</dbReference>